<evidence type="ECO:0000256" key="6">
    <source>
        <dbReference type="ARBA" id="ARBA00023125"/>
    </source>
</evidence>
<dbReference type="InterPro" id="IPR008598">
    <property type="entry name" value="Di19_Zn-bd"/>
</dbReference>
<evidence type="ECO:0000256" key="7">
    <source>
        <dbReference type="ARBA" id="ARBA00023242"/>
    </source>
</evidence>
<sequence length="562" mass="65940">MDSIEIKTEPVEYIVDVFHSLNDIEMNNGNHDYDVDPLEIKFEPEELDGNQLQHSSENEFINGNHENDDFSSEPTLISEDKLCLSKRDPKTNVYRLNNGKRKKTYNCEICGQVFLRSYQLNRHNFIGLHRRQSSNESQFSQQHSDNNVTNESQWYNIINVFHDMETYYKCPFCNEASTDLKVLDEHIQEHNGRAFSYICELCDKILPYPKYLKNHVISHTLNYFYKCDICERSFSSLPSLIKHEHSCHGKGMQTTCYQCKKVFLNNNLWLSHSFQHTLKKPYNCDICSTGFIHLSILLKHKKCDNSCVKSTKPEICFPLVYQLYYEYKTITLGLMEIRAFFIFVLTTSILCLEFRELFLRKYSDFLTVFVLLVLFQLIEGRLKAKADEDAYKHFIRNSGLDCGSFMAYSFFNGYIKYVVPSNENQKSKGLIERMEDYEAKHVVHFPIKKLLILQPKSMNIPPLLNSELMEAVENLEEVKLNVGGVMGRSYQLSVYRLKRQKCRSFRKHLEHLIQNDPKYCGLVEVIEYEDTNEKGELVDVGSILEKYIMESLNNQMKHDIRC</sequence>
<keyword evidence="12" id="KW-1185">Reference proteome</keyword>
<dbReference type="Pfam" id="PF00096">
    <property type="entry name" value="zf-C2H2"/>
    <property type="match status" value="1"/>
</dbReference>
<dbReference type="GO" id="GO:0008270">
    <property type="term" value="F:zinc ion binding"/>
    <property type="evidence" value="ECO:0007669"/>
    <property type="project" value="UniProtKB-KW"/>
</dbReference>
<dbReference type="Pfam" id="PF05605">
    <property type="entry name" value="zf-Di19"/>
    <property type="match status" value="1"/>
</dbReference>
<evidence type="ECO:0000313" key="12">
    <source>
        <dbReference type="Proteomes" id="UP001151699"/>
    </source>
</evidence>
<comment type="caution">
    <text evidence="11">The sequence shown here is derived from an EMBL/GenBank/DDBJ whole genome shotgun (WGS) entry which is preliminary data.</text>
</comment>
<feature type="domain" description="C2H2-type" evidence="10">
    <location>
        <begin position="225"/>
        <end position="248"/>
    </location>
</feature>
<dbReference type="OrthoDB" id="4737882at2759"/>
<accession>A0A9Q0N7V5</accession>
<dbReference type="GO" id="GO:0005634">
    <property type="term" value="C:nucleus"/>
    <property type="evidence" value="ECO:0007669"/>
    <property type="project" value="UniProtKB-SubCell"/>
</dbReference>
<dbReference type="AlphaFoldDB" id="A0A9Q0N7V5"/>
<reference evidence="11" key="1">
    <citation type="submission" date="2022-07" db="EMBL/GenBank/DDBJ databases">
        <authorList>
            <person name="Trinca V."/>
            <person name="Uliana J.V.C."/>
            <person name="Torres T.T."/>
            <person name="Ward R.J."/>
            <person name="Monesi N."/>
        </authorList>
    </citation>
    <scope>NUCLEOTIDE SEQUENCE</scope>
    <source>
        <strain evidence="11">HSMRA1968</strain>
        <tissue evidence="11">Whole embryos</tissue>
    </source>
</reference>
<dbReference type="PANTHER" id="PTHR24388:SF54">
    <property type="entry name" value="PROTEIN ESCARGOT"/>
    <property type="match status" value="1"/>
</dbReference>
<dbReference type="SUPFAM" id="SSF57667">
    <property type="entry name" value="beta-beta-alpha zinc fingers"/>
    <property type="match status" value="3"/>
</dbReference>
<dbReference type="SMART" id="SM00355">
    <property type="entry name" value="ZnF_C2H2"/>
    <property type="match status" value="6"/>
</dbReference>
<feature type="domain" description="C2H2-type" evidence="10">
    <location>
        <begin position="105"/>
        <end position="134"/>
    </location>
</feature>
<dbReference type="InterPro" id="IPR050527">
    <property type="entry name" value="Snail/Krueppel_Znf"/>
</dbReference>
<protein>
    <submittedName>
        <fullName evidence="11">Zinc finger protein</fullName>
    </submittedName>
</protein>
<feature type="domain" description="C2H2-type" evidence="10">
    <location>
        <begin position="254"/>
        <end position="281"/>
    </location>
</feature>
<evidence type="ECO:0000313" key="11">
    <source>
        <dbReference type="EMBL" id="KAJ6645408.1"/>
    </source>
</evidence>
<comment type="subcellular location">
    <subcellularLocation>
        <location evidence="1">Nucleus</location>
    </subcellularLocation>
</comment>
<dbReference type="Gene3D" id="3.40.50.12100">
    <property type="entry name" value="Stimulator of interferon genes protein"/>
    <property type="match status" value="1"/>
</dbReference>
<evidence type="ECO:0000256" key="3">
    <source>
        <dbReference type="ARBA" id="ARBA00022737"/>
    </source>
</evidence>
<evidence type="ECO:0000256" key="9">
    <source>
        <dbReference type="PROSITE-ProRule" id="PRU00042"/>
    </source>
</evidence>
<dbReference type="PROSITE" id="PS00028">
    <property type="entry name" value="ZINC_FINGER_C2H2_1"/>
    <property type="match status" value="3"/>
</dbReference>
<keyword evidence="3" id="KW-0677">Repeat</keyword>
<dbReference type="InterPro" id="IPR036236">
    <property type="entry name" value="Znf_C2H2_sf"/>
</dbReference>
<keyword evidence="7" id="KW-0539">Nucleus</keyword>
<evidence type="ECO:0000256" key="1">
    <source>
        <dbReference type="ARBA" id="ARBA00004123"/>
    </source>
</evidence>
<proteinExistence type="inferred from homology"/>
<organism evidence="11 12">
    <name type="scientific">Pseudolycoriella hygida</name>
    <dbReference type="NCBI Taxonomy" id="35572"/>
    <lineage>
        <taxon>Eukaryota</taxon>
        <taxon>Metazoa</taxon>
        <taxon>Ecdysozoa</taxon>
        <taxon>Arthropoda</taxon>
        <taxon>Hexapoda</taxon>
        <taxon>Insecta</taxon>
        <taxon>Pterygota</taxon>
        <taxon>Neoptera</taxon>
        <taxon>Endopterygota</taxon>
        <taxon>Diptera</taxon>
        <taxon>Nematocera</taxon>
        <taxon>Sciaroidea</taxon>
        <taxon>Sciaridae</taxon>
        <taxon>Pseudolycoriella</taxon>
    </lineage>
</organism>
<dbReference type="GO" id="GO:0000978">
    <property type="term" value="F:RNA polymerase II cis-regulatory region sequence-specific DNA binding"/>
    <property type="evidence" value="ECO:0007669"/>
    <property type="project" value="TreeGrafter"/>
</dbReference>
<dbReference type="PROSITE" id="PS50157">
    <property type="entry name" value="ZINC_FINGER_C2H2_2"/>
    <property type="match status" value="4"/>
</dbReference>
<evidence type="ECO:0000259" key="10">
    <source>
        <dbReference type="PROSITE" id="PS50157"/>
    </source>
</evidence>
<evidence type="ECO:0000256" key="4">
    <source>
        <dbReference type="ARBA" id="ARBA00022771"/>
    </source>
</evidence>
<name>A0A9Q0N7V5_9DIPT</name>
<dbReference type="GO" id="GO:0000981">
    <property type="term" value="F:DNA-binding transcription factor activity, RNA polymerase II-specific"/>
    <property type="evidence" value="ECO:0007669"/>
    <property type="project" value="TreeGrafter"/>
</dbReference>
<keyword evidence="4 9" id="KW-0863">Zinc-finger</keyword>
<dbReference type="EMBL" id="WJQU01000001">
    <property type="protein sequence ID" value="KAJ6645408.1"/>
    <property type="molecule type" value="Genomic_DNA"/>
</dbReference>
<dbReference type="InterPro" id="IPR038623">
    <property type="entry name" value="STING_C_sf"/>
</dbReference>
<keyword evidence="5" id="KW-0862">Zinc</keyword>
<dbReference type="InterPro" id="IPR013087">
    <property type="entry name" value="Znf_C2H2_type"/>
</dbReference>
<feature type="domain" description="C2H2-type" evidence="10">
    <location>
        <begin position="168"/>
        <end position="195"/>
    </location>
</feature>
<evidence type="ECO:0000256" key="2">
    <source>
        <dbReference type="ARBA" id="ARBA00022723"/>
    </source>
</evidence>
<keyword evidence="6" id="KW-0238">DNA-binding</keyword>
<feature type="non-terminal residue" evidence="11">
    <location>
        <position position="562"/>
    </location>
</feature>
<dbReference type="PANTHER" id="PTHR24388">
    <property type="entry name" value="ZINC FINGER PROTEIN"/>
    <property type="match status" value="1"/>
</dbReference>
<evidence type="ECO:0000256" key="5">
    <source>
        <dbReference type="ARBA" id="ARBA00022833"/>
    </source>
</evidence>
<gene>
    <name evidence="11" type="primary">ZNF577_2</name>
    <name evidence="11" type="ORF">Bhyg_00614</name>
</gene>
<keyword evidence="2" id="KW-0479">Metal-binding</keyword>
<dbReference type="InterPro" id="IPR055432">
    <property type="entry name" value="STING_LBD"/>
</dbReference>
<dbReference type="Gene3D" id="3.30.160.60">
    <property type="entry name" value="Classic Zinc Finger"/>
    <property type="match status" value="3"/>
</dbReference>
<evidence type="ECO:0000256" key="8">
    <source>
        <dbReference type="ARBA" id="ARBA00037948"/>
    </source>
</evidence>
<comment type="similarity">
    <text evidence="8">Belongs to the snail C2H2-type zinc-finger protein family.</text>
</comment>
<dbReference type="Proteomes" id="UP001151699">
    <property type="component" value="Chromosome A"/>
</dbReference>
<dbReference type="Pfam" id="PF15009">
    <property type="entry name" value="STING_LBD"/>
    <property type="match status" value="1"/>
</dbReference>